<gene>
    <name evidence="1" type="ORF">SDC9_86286</name>
</gene>
<evidence type="ECO:0000313" key="1">
    <source>
        <dbReference type="EMBL" id="MPM39652.1"/>
    </source>
</evidence>
<dbReference type="EMBL" id="VSSQ01008720">
    <property type="protein sequence ID" value="MPM39652.1"/>
    <property type="molecule type" value="Genomic_DNA"/>
</dbReference>
<reference evidence="1" key="1">
    <citation type="submission" date="2019-08" db="EMBL/GenBank/DDBJ databases">
        <authorList>
            <person name="Kucharzyk K."/>
            <person name="Murdoch R.W."/>
            <person name="Higgins S."/>
            <person name="Loffler F."/>
        </authorList>
    </citation>
    <scope>NUCLEOTIDE SEQUENCE</scope>
</reference>
<accession>A0A644ZFJ2</accession>
<organism evidence="1">
    <name type="scientific">bioreactor metagenome</name>
    <dbReference type="NCBI Taxonomy" id="1076179"/>
    <lineage>
        <taxon>unclassified sequences</taxon>
        <taxon>metagenomes</taxon>
        <taxon>ecological metagenomes</taxon>
    </lineage>
</organism>
<protein>
    <submittedName>
        <fullName evidence="1">Uncharacterized protein</fullName>
    </submittedName>
</protein>
<comment type="caution">
    <text evidence="1">The sequence shown here is derived from an EMBL/GenBank/DDBJ whole genome shotgun (WGS) entry which is preliminary data.</text>
</comment>
<dbReference type="AlphaFoldDB" id="A0A644ZFJ2"/>
<name>A0A644ZFJ2_9ZZZZ</name>
<sequence length="41" mass="4655">MMCPVPILPHVGTIIDIDLKAIWTILAIYSKNNYALENQIQ</sequence>
<proteinExistence type="predicted"/>